<comment type="caution">
    <text evidence="1">The sequence shown here is derived from an EMBL/GenBank/DDBJ whole genome shotgun (WGS) entry which is preliminary data.</text>
</comment>
<evidence type="ECO:0000313" key="1">
    <source>
        <dbReference type="EMBL" id="KAG0412031.1"/>
    </source>
</evidence>
<gene>
    <name evidence="1" type="ORF">HPB47_010827</name>
</gene>
<protein>
    <submittedName>
        <fullName evidence="1">Uncharacterized protein</fullName>
    </submittedName>
</protein>
<proteinExistence type="predicted"/>
<sequence>MVILSIPAQESLLQDTGAGLENLLSPPRSESTGNRRMPRSSRCHYQPVWSRPNCTDRTHRDTAVAVVHWDAEVSPLEDCSALLGSLMLIARRSGDPPQKPPTAPRHRPLLAVSFGRCETIRCRPEAFLSARFFSPFLLPHCKVLIAHFWSK</sequence>
<keyword evidence="2" id="KW-1185">Reference proteome</keyword>
<organism evidence="1 2">
    <name type="scientific">Ixodes persulcatus</name>
    <name type="common">Taiga tick</name>
    <dbReference type="NCBI Taxonomy" id="34615"/>
    <lineage>
        <taxon>Eukaryota</taxon>
        <taxon>Metazoa</taxon>
        <taxon>Ecdysozoa</taxon>
        <taxon>Arthropoda</taxon>
        <taxon>Chelicerata</taxon>
        <taxon>Arachnida</taxon>
        <taxon>Acari</taxon>
        <taxon>Parasitiformes</taxon>
        <taxon>Ixodida</taxon>
        <taxon>Ixodoidea</taxon>
        <taxon>Ixodidae</taxon>
        <taxon>Ixodinae</taxon>
        <taxon>Ixodes</taxon>
    </lineage>
</organism>
<evidence type="ECO:0000313" key="2">
    <source>
        <dbReference type="Proteomes" id="UP000805193"/>
    </source>
</evidence>
<reference evidence="1 2" key="1">
    <citation type="journal article" date="2020" name="Cell">
        <title>Large-Scale Comparative Analyses of Tick Genomes Elucidate Their Genetic Diversity and Vector Capacities.</title>
        <authorList>
            <consortium name="Tick Genome and Microbiome Consortium (TIGMIC)"/>
            <person name="Jia N."/>
            <person name="Wang J."/>
            <person name="Shi W."/>
            <person name="Du L."/>
            <person name="Sun Y."/>
            <person name="Zhan W."/>
            <person name="Jiang J.F."/>
            <person name="Wang Q."/>
            <person name="Zhang B."/>
            <person name="Ji P."/>
            <person name="Bell-Sakyi L."/>
            <person name="Cui X.M."/>
            <person name="Yuan T.T."/>
            <person name="Jiang B.G."/>
            <person name="Yang W.F."/>
            <person name="Lam T.T."/>
            <person name="Chang Q.C."/>
            <person name="Ding S.J."/>
            <person name="Wang X.J."/>
            <person name="Zhu J.G."/>
            <person name="Ruan X.D."/>
            <person name="Zhao L."/>
            <person name="Wei J.T."/>
            <person name="Ye R.Z."/>
            <person name="Que T.C."/>
            <person name="Du C.H."/>
            <person name="Zhou Y.H."/>
            <person name="Cheng J.X."/>
            <person name="Dai P.F."/>
            <person name="Guo W.B."/>
            <person name="Han X.H."/>
            <person name="Huang E.J."/>
            <person name="Li L.F."/>
            <person name="Wei W."/>
            <person name="Gao Y.C."/>
            <person name="Liu J.Z."/>
            <person name="Shao H.Z."/>
            <person name="Wang X."/>
            <person name="Wang C.C."/>
            <person name="Yang T.C."/>
            <person name="Huo Q.B."/>
            <person name="Li W."/>
            <person name="Chen H.Y."/>
            <person name="Chen S.E."/>
            <person name="Zhou L.G."/>
            <person name="Ni X.B."/>
            <person name="Tian J.H."/>
            <person name="Sheng Y."/>
            <person name="Liu T."/>
            <person name="Pan Y.S."/>
            <person name="Xia L.Y."/>
            <person name="Li J."/>
            <person name="Zhao F."/>
            <person name="Cao W.C."/>
        </authorList>
    </citation>
    <scope>NUCLEOTIDE SEQUENCE [LARGE SCALE GENOMIC DNA]</scope>
    <source>
        <strain evidence="1">Iper-2018</strain>
    </source>
</reference>
<dbReference type="Proteomes" id="UP000805193">
    <property type="component" value="Unassembled WGS sequence"/>
</dbReference>
<dbReference type="EMBL" id="JABSTQ010011380">
    <property type="protein sequence ID" value="KAG0412031.1"/>
    <property type="molecule type" value="Genomic_DNA"/>
</dbReference>
<name>A0AC60NY13_IXOPE</name>
<accession>A0AC60NY13</accession>